<dbReference type="SMART" id="SM00849">
    <property type="entry name" value="Lactamase_B"/>
    <property type="match status" value="1"/>
</dbReference>
<dbReference type="CDD" id="cd06262">
    <property type="entry name" value="metallo-hydrolase-like_MBL-fold"/>
    <property type="match status" value="1"/>
</dbReference>
<evidence type="ECO:0000256" key="2">
    <source>
        <dbReference type="ARBA" id="ARBA00022723"/>
    </source>
</evidence>
<proteinExistence type="predicted"/>
<feature type="domain" description="Metallo-beta-lactamase" evidence="5">
    <location>
        <begin position="12"/>
        <end position="183"/>
    </location>
</feature>
<keyword evidence="2" id="KW-0479">Metal-binding</keyword>
<dbReference type="Gene3D" id="3.60.15.10">
    <property type="entry name" value="Ribonuclease Z/Hydroxyacylglutathione hydrolase-like"/>
    <property type="match status" value="1"/>
</dbReference>
<comment type="caution">
    <text evidence="6">The sequence shown here is derived from an EMBL/GenBank/DDBJ whole genome shotgun (WGS) entry which is preliminary data.</text>
</comment>
<accession>A0ABW5D7T0</accession>
<evidence type="ECO:0000259" key="5">
    <source>
        <dbReference type="SMART" id="SM00849"/>
    </source>
</evidence>
<dbReference type="EMBL" id="JBHUIT010000017">
    <property type="protein sequence ID" value="MFD2257128.1"/>
    <property type="molecule type" value="Genomic_DNA"/>
</dbReference>
<keyword evidence="3" id="KW-0378">Hydrolase</keyword>
<name>A0ABW5D7T0_9BACT</name>
<dbReference type="InterPro" id="IPR036866">
    <property type="entry name" value="RibonucZ/Hydroxyglut_hydro"/>
</dbReference>
<dbReference type="Pfam" id="PF00753">
    <property type="entry name" value="Lactamase_B"/>
    <property type="match status" value="1"/>
</dbReference>
<comment type="cofactor">
    <cofactor evidence="1">
        <name>Zn(2+)</name>
        <dbReference type="ChEBI" id="CHEBI:29105"/>
    </cofactor>
</comment>
<reference evidence="7" key="1">
    <citation type="journal article" date="2019" name="Int. J. Syst. Evol. Microbiol.">
        <title>The Global Catalogue of Microorganisms (GCM) 10K type strain sequencing project: providing services to taxonomists for standard genome sequencing and annotation.</title>
        <authorList>
            <consortium name="The Broad Institute Genomics Platform"/>
            <consortium name="The Broad Institute Genome Sequencing Center for Infectious Disease"/>
            <person name="Wu L."/>
            <person name="Ma J."/>
        </authorList>
    </citation>
    <scope>NUCLEOTIDE SEQUENCE [LARGE SCALE GENOMIC DNA]</scope>
    <source>
        <strain evidence="7">CGMCC 4.7106</strain>
    </source>
</reference>
<dbReference type="InterPro" id="IPR051453">
    <property type="entry name" value="MBL_Glyoxalase_II"/>
</dbReference>
<evidence type="ECO:0000256" key="4">
    <source>
        <dbReference type="ARBA" id="ARBA00022833"/>
    </source>
</evidence>
<dbReference type="SUPFAM" id="SSF56281">
    <property type="entry name" value="Metallo-hydrolase/oxidoreductase"/>
    <property type="match status" value="1"/>
</dbReference>
<evidence type="ECO:0000256" key="3">
    <source>
        <dbReference type="ARBA" id="ARBA00022801"/>
    </source>
</evidence>
<dbReference type="InterPro" id="IPR001279">
    <property type="entry name" value="Metallo-B-lactamas"/>
</dbReference>
<organism evidence="6 7">
    <name type="scientific">Luteolibacter algae</name>
    <dbReference type="NCBI Taxonomy" id="454151"/>
    <lineage>
        <taxon>Bacteria</taxon>
        <taxon>Pseudomonadati</taxon>
        <taxon>Verrucomicrobiota</taxon>
        <taxon>Verrucomicrobiia</taxon>
        <taxon>Verrucomicrobiales</taxon>
        <taxon>Verrucomicrobiaceae</taxon>
        <taxon>Luteolibacter</taxon>
    </lineage>
</organism>
<gene>
    <name evidence="6" type="ORF">ACFSSA_10600</name>
</gene>
<protein>
    <submittedName>
        <fullName evidence="6">MBL fold metallo-hydrolase</fullName>
    </submittedName>
</protein>
<evidence type="ECO:0000256" key="1">
    <source>
        <dbReference type="ARBA" id="ARBA00001947"/>
    </source>
</evidence>
<dbReference type="Proteomes" id="UP001597375">
    <property type="component" value="Unassembled WGS sequence"/>
</dbReference>
<evidence type="ECO:0000313" key="6">
    <source>
        <dbReference type="EMBL" id="MFD2257128.1"/>
    </source>
</evidence>
<dbReference type="PANTHER" id="PTHR46233:SF3">
    <property type="entry name" value="HYDROXYACYLGLUTATHIONE HYDROLASE GLOC"/>
    <property type="match status" value="1"/>
</dbReference>
<dbReference type="PANTHER" id="PTHR46233">
    <property type="entry name" value="HYDROXYACYLGLUTATHIONE HYDROLASE GLOC"/>
    <property type="match status" value="1"/>
</dbReference>
<keyword evidence="7" id="KW-1185">Reference proteome</keyword>
<keyword evidence="4" id="KW-0862">Zinc</keyword>
<evidence type="ECO:0000313" key="7">
    <source>
        <dbReference type="Proteomes" id="UP001597375"/>
    </source>
</evidence>
<sequence length="200" mass="21807">MKISKYTGGIVQTNGYLVETVGGNFLVDAPAGVSAWLDSKGIRLDHLYLTHQHYDHVEDVSELQKKGVKIHAWAPYSKELTLESYGSSWGLPEVSDFTIDELVPEGERELFGVKTKVAHVPGHSLDSITFYVESEGIVFAGDALFAGSVGRCDLPGGDFEVLLSGISRELLTLPDETKVFSGHGPETTIGHERVSNGYLR</sequence>
<dbReference type="RefSeq" id="WP_386820414.1">
    <property type="nucleotide sequence ID" value="NZ_JBHUIT010000017.1"/>
</dbReference>